<evidence type="ECO:0000256" key="11">
    <source>
        <dbReference type="PROSITE-ProRule" id="PRU01360"/>
    </source>
</evidence>
<proteinExistence type="inferred from homology"/>
<evidence type="ECO:0000259" key="15">
    <source>
        <dbReference type="Pfam" id="PF00593"/>
    </source>
</evidence>
<evidence type="ECO:0000256" key="14">
    <source>
        <dbReference type="SAM" id="SignalP"/>
    </source>
</evidence>
<dbReference type="Proteomes" id="UP000004319">
    <property type="component" value="Unassembled WGS sequence"/>
</dbReference>
<dbReference type="SUPFAM" id="SSF56935">
    <property type="entry name" value="Porins"/>
    <property type="match status" value="1"/>
</dbReference>
<dbReference type="PROSITE" id="PS52016">
    <property type="entry name" value="TONB_DEPENDENT_REC_3"/>
    <property type="match status" value="1"/>
</dbReference>
<organism evidence="17 18">
    <name type="scientific">Acetobacter tropicalis NBRC 101654</name>
    <dbReference type="NCBI Taxonomy" id="749388"/>
    <lineage>
        <taxon>Bacteria</taxon>
        <taxon>Pseudomonadati</taxon>
        <taxon>Pseudomonadota</taxon>
        <taxon>Alphaproteobacteria</taxon>
        <taxon>Acetobacterales</taxon>
        <taxon>Acetobacteraceae</taxon>
        <taxon>Acetobacter</taxon>
    </lineage>
</organism>
<dbReference type="InterPro" id="IPR012910">
    <property type="entry name" value="Plug_dom"/>
</dbReference>
<evidence type="ECO:0000313" key="18">
    <source>
        <dbReference type="Proteomes" id="UP000004319"/>
    </source>
</evidence>
<accession>F7VI17</accession>
<dbReference type="RefSeq" id="WP_006560036.1">
    <property type="nucleotide sequence ID" value="NZ_BABS01000152.1"/>
</dbReference>
<dbReference type="Gene3D" id="2.40.170.20">
    <property type="entry name" value="TonB-dependent receptor, beta-barrel domain"/>
    <property type="match status" value="1"/>
</dbReference>
<dbReference type="InterPro" id="IPR039426">
    <property type="entry name" value="TonB-dep_rcpt-like"/>
</dbReference>
<feature type="domain" description="TonB-dependent receptor plug" evidence="16">
    <location>
        <begin position="72"/>
        <end position="179"/>
    </location>
</feature>
<dbReference type="GO" id="GO:0009279">
    <property type="term" value="C:cell outer membrane"/>
    <property type="evidence" value="ECO:0007669"/>
    <property type="project" value="UniProtKB-SubCell"/>
</dbReference>
<keyword evidence="5 11" id="KW-0812">Transmembrane</keyword>
<evidence type="ECO:0000256" key="2">
    <source>
        <dbReference type="ARBA" id="ARBA00022448"/>
    </source>
</evidence>
<evidence type="ECO:0000256" key="6">
    <source>
        <dbReference type="ARBA" id="ARBA00023004"/>
    </source>
</evidence>
<dbReference type="PANTHER" id="PTHR32552:SF81">
    <property type="entry name" value="TONB-DEPENDENT OUTER MEMBRANE RECEPTOR"/>
    <property type="match status" value="1"/>
</dbReference>
<name>F7VI17_9PROT</name>
<reference evidence="17 18" key="1">
    <citation type="journal article" date="2011" name="Biochem. Biophys. Res. Commun.">
        <title>Increased number of Arginine-based salt bridges contributes to the thermotolerance of thermotolerant acetic acid bacteria, Acetobacter tropicalis SKU1100.</title>
        <authorList>
            <person name="Matsutani M."/>
            <person name="Hirakawa H."/>
            <person name="Nishikura M."/>
            <person name="Soemphol W."/>
            <person name="Ali I.A.I."/>
            <person name="Yakushi T."/>
            <person name="Matsushita K."/>
        </authorList>
    </citation>
    <scope>NUCLEOTIDE SEQUENCE [LARGE SCALE GENOMIC DNA]</scope>
    <source>
        <strain evidence="17 18">NBRC 101654</strain>
    </source>
</reference>
<dbReference type="GO" id="GO:0006826">
    <property type="term" value="P:iron ion transport"/>
    <property type="evidence" value="ECO:0007669"/>
    <property type="project" value="UniProtKB-KW"/>
</dbReference>
<evidence type="ECO:0000256" key="8">
    <source>
        <dbReference type="ARBA" id="ARBA00023077"/>
    </source>
</evidence>
<feature type="domain" description="TonB-dependent receptor-like beta-barrel" evidence="15">
    <location>
        <begin position="188"/>
        <end position="717"/>
    </location>
</feature>
<keyword evidence="10 11" id="KW-0998">Cell outer membrane</keyword>
<gene>
    <name evidence="17" type="ORF">ATPR_3016</name>
</gene>
<dbReference type="InterPro" id="IPR000531">
    <property type="entry name" value="Beta-barrel_TonB"/>
</dbReference>
<evidence type="ECO:0000259" key="16">
    <source>
        <dbReference type="Pfam" id="PF07715"/>
    </source>
</evidence>
<feature type="chain" id="PRO_5003363604" evidence="14">
    <location>
        <begin position="30"/>
        <end position="752"/>
    </location>
</feature>
<comment type="similarity">
    <text evidence="11 12">Belongs to the TonB-dependent receptor family.</text>
</comment>
<evidence type="ECO:0000256" key="12">
    <source>
        <dbReference type="RuleBase" id="RU003357"/>
    </source>
</evidence>
<sequence>MYRIRNDLLFCSTSLFLISVFLMPSNAYATTPSLFLSKKQKTAPGTHRQHTHSLPQAQPEAITVSSSATSRAQATPASISHFSGKQLREMGVRQPKDIALFVPGVTAINATSGSTPIFTIRGIGLEDYTGSNSGGVGIYLDGVYLPYGVFYSGDLVDIAGVNVLKGPQGFSEGRSSTGGSIFFSSALPTNKFSGGLDWGYGSYSTNTARGYVNVPFSDKVKGRLSFQYTNGDGWQQDVTTSNRYAGQDDLGIKNVYVADFSDKISMTFGINYHRNYGTPSSPQNTTADATWGVATGTYGVATNSRYNKVNVGSLPVQRQENGGGFFDKINAQFKNFTLTNIFGINAYHRNIIDNFDGENGAFNDAKTNDTYFSESDDLSVSLTSIKFSKIKLGVFQSYDQVRGDYANDQMASFGTNLAAKFFQKNASIGPYFNTMTDVGHNTQIILSGHYTHDIRSYDGGTMDLAGTYVAPGSYMYKLNKTNQYDKFTGKFGIKHNFTKDFFAYATISNGFKSGAFFSQSSSSSSSIAYVKPESLLAYEVGIKYQTPDTAFTVSGALFDYEYRNRQTLMLALAPNDAAFVSLGSIPKARTRGGELESSWVTPLKGLRLWASFSYLDAIILKAPSSLRGSPLLLPITTHSTLPFSPKFSMATGLSYTRDISKKLTLHSTANYMWKDKMWASLGDANAQSSVIQTLGLRLSLSSRSKTPWHVDFYIDNLTDRHGWAYSFTTPDNSRAQYIQTPRWYGFEIGQKF</sequence>
<dbReference type="InterPro" id="IPR036942">
    <property type="entry name" value="Beta-barrel_TonB_sf"/>
</dbReference>
<dbReference type="Pfam" id="PF00593">
    <property type="entry name" value="TonB_dep_Rec_b-barrel"/>
    <property type="match status" value="1"/>
</dbReference>
<protein>
    <submittedName>
        <fullName evidence="17">TonB-dependent receptor</fullName>
    </submittedName>
</protein>
<feature type="signal peptide" evidence="14">
    <location>
        <begin position="1"/>
        <end position="29"/>
    </location>
</feature>
<dbReference type="Pfam" id="PF07715">
    <property type="entry name" value="Plug"/>
    <property type="match status" value="1"/>
</dbReference>
<keyword evidence="9 11" id="KW-0472">Membrane</keyword>
<keyword evidence="3 11" id="KW-1134">Transmembrane beta strand</keyword>
<keyword evidence="14" id="KW-0732">Signal</keyword>
<dbReference type="PANTHER" id="PTHR32552">
    <property type="entry name" value="FERRICHROME IRON RECEPTOR-RELATED"/>
    <property type="match status" value="1"/>
</dbReference>
<keyword evidence="6" id="KW-0408">Iron</keyword>
<keyword evidence="17" id="KW-0675">Receptor</keyword>
<dbReference type="EMBL" id="BABS01000152">
    <property type="protein sequence ID" value="GAA10012.1"/>
    <property type="molecule type" value="Genomic_DNA"/>
</dbReference>
<comment type="subcellular location">
    <subcellularLocation>
        <location evidence="1 11">Cell outer membrane</location>
        <topology evidence="1 11">Multi-pass membrane protein</topology>
    </subcellularLocation>
</comment>
<evidence type="ECO:0000256" key="10">
    <source>
        <dbReference type="ARBA" id="ARBA00023237"/>
    </source>
</evidence>
<dbReference type="AlphaFoldDB" id="F7VI17"/>
<evidence type="ECO:0000256" key="1">
    <source>
        <dbReference type="ARBA" id="ARBA00004571"/>
    </source>
</evidence>
<evidence type="ECO:0000313" key="17">
    <source>
        <dbReference type="EMBL" id="GAA10012.1"/>
    </source>
</evidence>
<evidence type="ECO:0000256" key="4">
    <source>
        <dbReference type="ARBA" id="ARBA00022496"/>
    </source>
</evidence>
<evidence type="ECO:0000256" key="7">
    <source>
        <dbReference type="ARBA" id="ARBA00023065"/>
    </source>
</evidence>
<evidence type="ECO:0000256" key="9">
    <source>
        <dbReference type="ARBA" id="ARBA00023136"/>
    </source>
</evidence>
<feature type="region of interest" description="Disordered" evidence="13">
    <location>
        <begin position="39"/>
        <end position="67"/>
    </location>
</feature>
<evidence type="ECO:0000256" key="13">
    <source>
        <dbReference type="SAM" id="MobiDB-lite"/>
    </source>
</evidence>
<evidence type="ECO:0000256" key="5">
    <source>
        <dbReference type="ARBA" id="ARBA00022692"/>
    </source>
</evidence>
<evidence type="ECO:0000256" key="3">
    <source>
        <dbReference type="ARBA" id="ARBA00022452"/>
    </source>
</evidence>
<keyword evidence="4" id="KW-0410">Iron transport</keyword>
<keyword evidence="2 11" id="KW-0813">Transport</keyword>
<comment type="caution">
    <text evidence="17">The sequence shown here is derived from an EMBL/GenBank/DDBJ whole genome shotgun (WGS) entry which is preliminary data.</text>
</comment>
<keyword evidence="7" id="KW-0406">Ion transport</keyword>
<keyword evidence="8 12" id="KW-0798">TonB box</keyword>